<evidence type="ECO:0000313" key="1">
    <source>
        <dbReference type="EMBL" id="MPN29168.1"/>
    </source>
</evidence>
<gene>
    <name evidence="1" type="ORF">SDC9_176619</name>
</gene>
<protein>
    <submittedName>
        <fullName evidence="1">Uncharacterized protein</fullName>
    </submittedName>
</protein>
<name>A0A645GQJ4_9ZZZZ</name>
<reference evidence="1" key="1">
    <citation type="submission" date="2019-08" db="EMBL/GenBank/DDBJ databases">
        <authorList>
            <person name="Kucharzyk K."/>
            <person name="Murdoch R.W."/>
            <person name="Higgins S."/>
            <person name="Loffler F."/>
        </authorList>
    </citation>
    <scope>NUCLEOTIDE SEQUENCE</scope>
</reference>
<organism evidence="1">
    <name type="scientific">bioreactor metagenome</name>
    <dbReference type="NCBI Taxonomy" id="1076179"/>
    <lineage>
        <taxon>unclassified sequences</taxon>
        <taxon>metagenomes</taxon>
        <taxon>ecological metagenomes</taxon>
    </lineage>
</organism>
<accession>A0A645GQJ4</accession>
<sequence length="128" mass="15391">MKKSVIKKQSQVLTHVRFHLRMQYLSIRSIDIYKKKYSDNHNIIESSEAFILDSLLELFMRSKEGILLNYSNHELNKVFNESISALYNSQNKVLKSDFLADKFGILFSLWQFEEQEDEFIKLYRYSFF</sequence>
<dbReference type="AlphaFoldDB" id="A0A645GQJ4"/>
<proteinExistence type="predicted"/>
<comment type="caution">
    <text evidence="1">The sequence shown here is derived from an EMBL/GenBank/DDBJ whole genome shotgun (WGS) entry which is preliminary data.</text>
</comment>
<dbReference type="EMBL" id="VSSQ01079734">
    <property type="protein sequence ID" value="MPN29168.1"/>
    <property type="molecule type" value="Genomic_DNA"/>
</dbReference>